<accession>A0ACA9Y7A5</accession>
<organism evidence="1 2">
    <name type="scientific">[Candida] jaroonii</name>
    <dbReference type="NCBI Taxonomy" id="467808"/>
    <lineage>
        <taxon>Eukaryota</taxon>
        <taxon>Fungi</taxon>
        <taxon>Dikarya</taxon>
        <taxon>Ascomycota</taxon>
        <taxon>Saccharomycotina</taxon>
        <taxon>Pichiomycetes</taxon>
        <taxon>Debaryomycetaceae</taxon>
        <taxon>Yamadazyma</taxon>
    </lineage>
</organism>
<comment type="caution">
    <text evidence="1">The sequence shown here is derived from an EMBL/GenBank/DDBJ whole genome shotgun (WGS) entry which is preliminary data.</text>
</comment>
<name>A0ACA9Y7A5_9ASCO</name>
<proteinExistence type="predicted"/>
<evidence type="ECO:0000313" key="1">
    <source>
        <dbReference type="EMBL" id="CAH6720905.1"/>
    </source>
</evidence>
<protein>
    <submittedName>
        <fullName evidence="1">Transcriptional regulatory protein Ash1p</fullName>
    </submittedName>
</protein>
<dbReference type="Proteomes" id="UP001152531">
    <property type="component" value="Unassembled WGS sequence"/>
</dbReference>
<gene>
    <name evidence="1" type="ORF">CLIB1444_04S10572</name>
</gene>
<reference evidence="1" key="1">
    <citation type="submission" date="2022-06" db="EMBL/GenBank/DDBJ databases">
        <authorList>
            <person name="Legras J.-L."/>
            <person name="Devillers H."/>
            <person name="Grondin C."/>
        </authorList>
    </citation>
    <scope>NUCLEOTIDE SEQUENCE</scope>
    <source>
        <strain evidence="1">CLIB 1444</strain>
    </source>
</reference>
<dbReference type="EMBL" id="CALSDN010000004">
    <property type="protein sequence ID" value="CAH6720905.1"/>
    <property type="molecule type" value="Genomic_DNA"/>
</dbReference>
<keyword evidence="2" id="KW-1185">Reference proteome</keyword>
<sequence length="463" mass="52971">MSVETAAMFNNNHLPIGDFKPAHSRSRSYNELLNKFKQQITTESTRFRNRKRSNSDLDEDLENNKRSRTAPPRSQSPEKLPVMPSPRLSSKSPNVRSRSLSPNKSLRTEKIERNSIDNGVISHQTQSLPSIDQSPVEDSSKGLKILNTSKFGSVNKSDITLPSISAVLSDDIKTLNQTKLSPPTTSLDYFDTKPNEKRFSNYSNDEKKPIFNCKISKPVLPPVGLSERKINFPYESNYTYLNKTYLNDVERYPEYLELAQSLVQLSKSDNIPIPTNSPKQYSSFPPLYPYQVQQQPHQYQQQNIPYYQHQQQYYPYQYQYLKSPSNAVYAFQSNYPSYIPEQPVTPPKKHTKFIPITPPSSKINKKEVKTSSPKSHPPRVCISCGSDQSPCWRPSWSSKEGQLCNSCGLRYKKTSARCLNDECKKIPAKGEWSLMLNKGLHTFDDGEQCYSCLECGYKVEVKK</sequence>
<evidence type="ECO:0000313" key="2">
    <source>
        <dbReference type="Proteomes" id="UP001152531"/>
    </source>
</evidence>